<dbReference type="AlphaFoldDB" id="A0A7D9LYG7"/>
<dbReference type="Gene3D" id="2.60.120.1000">
    <property type="match status" value="1"/>
</dbReference>
<dbReference type="OrthoDB" id="5971203at2759"/>
<dbReference type="EMBL" id="CACRXK020027292">
    <property type="protein sequence ID" value="CAB4040818.1"/>
    <property type="molecule type" value="Genomic_DNA"/>
</dbReference>
<gene>
    <name evidence="1" type="ORF">PACLA_8A007640</name>
</gene>
<dbReference type="InterPro" id="IPR036056">
    <property type="entry name" value="Fibrinogen-like_C"/>
</dbReference>
<dbReference type="SUPFAM" id="SSF56496">
    <property type="entry name" value="Fibrinogen C-terminal domain-like"/>
    <property type="match status" value="1"/>
</dbReference>
<proteinExistence type="predicted"/>
<comment type="caution">
    <text evidence="1">The sequence shown here is derived from an EMBL/GenBank/DDBJ whole genome shotgun (WGS) entry which is preliminary data.</text>
</comment>
<evidence type="ECO:0000313" key="1">
    <source>
        <dbReference type="EMBL" id="CAB4040818.1"/>
    </source>
</evidence>
<dbReference type="Proteomes" id="UP001152795">
    <property type="component" value="Unassembled WGS sequence"/>
</dbReference>
<accession>A0A7D9LYG7</accession>
<protein>
    <submittedName>
        <fullName evidence="1">Uncharacterized protein</fullName>
    </submittedName>
</protein>
<reference evidence="1" key="1">
    <citation type="submission" date="2020-04" db="EMBL/GenBank/DDBJ databases">
        <authorList>
            <person name="Alioto T."/>
            <person name="Alioto T."/>
            <person name="Gomez Garrido J."/>
        </authorList>
    </citation>
    <scope>NUCLEOTIDE SEQUENCE</scope>
    <source>
        <strain evidence="1">A484AB</strain>
    </source>
</reference>
<dbReference type="NCBIfam" id="NF040941">
    <property type="entry name" value="GGGWT_bact"/>
    <property type="match status" value="1"/>
</dbReference>
<evidence type="ECO:0000313" key="2">
    <source>
        <dbReference type="Proteomes" id="UP001152795"/>
    </source>
</evidence>
<keyword evidence="2" id="KW-1185">Reference proteome</keyword>
<organism evidence="1 2">
    <name type="scientific">Paramuricea clavata</name>
    <name type="common">Red gorgonian</name>
    <name type="synonym">Violescent sea-whip</name>
    <dbReference type="NCBI Taxonomy" id="317549"/>
    <lineage>
        <taxon>Eukaryota</taxon>
        <taxon>Metazoa</taxon>
        <taxon>Cnidaria</taxon>
        <taxon>Anthozoa</taxon>
        <taxon>Octocorallia</taxon>
        <taxon>Malacalcyonacea</taxon>
        <taxon>Plexauridae</taxon>
        <taxon>Paramuricea</taxon>
    </lineage>
</organism>
<sequence length="185" mass="19887">MEGQFRYISDSFQFCQSKSWTPIMNVFNFPGSKDTVPTSCLDAKLKGMDKEKGNGFYWINPTGMADAKNAFVAYCDMASAGGGWMLAAKITHDFAWICPERKGKNCFNSNIDPLRANLFHSSHARDFIDLRITQDENSGVHLTKRLIRKIFESVGGGGGIASVVVVVVGGGGGVVGGVAGGLVLL</sequence>
<name>A0A7D9LYG7_PARCT</name>